<keyword evidence="2" id="KW-0328">Glycosyltransferase</keyword>
<dbReference type="InterPro" id="IPR001296">
    <property type="entry name" value="Glyco_trans_1"/>
</dbReference>
<evidence type="ECO:0000256" key="3">
    <source>
        <dbReference type="ARBA" id="ARBA00022679"/>
    </source>
</evidence>
<evidence type="ECO:0000256" key="1">
    <source>
        <dbReference type="ARBA" id="ARBA00006962"/>
    </source>
</evidence>
<sequence>MEPNTRILIIYSTFGEGHVQAANAIKQQFISQGIQQIYMLDLMAEAHPYWNAVTRYCYLTSSALCPSLYGLSYNWSNRLEPDRMFNRWLHSFGKRKLREVIRRVQPDAVIHTFPYLAAEQLGLEMASPLPTFTVITDYVLHSRWVHPNTKHYFVATESLKCELIGAGVNGKRISVTGIPIRAAFENSFQQEDLFGKYKLDPSKKYVLIVAGAFGVLAHVRKLAAAILEDTDYDLILVCGRNQRLANRMAAQYGSHSRIHIFGYVNQLEELMGLSSCMLTKAGGITLTEALSMALPVIVYRPLPGQEKGNADRLSEAGAIQIADHVREVTNRLNQLQQPYHLQRMLHAMKSLYKSEAARSVASEVLQFTYSYAHGNQAYPTLSERKAIQTHGYP</sequence>
<gene>
    <name evidence="6" type="ORF">QJS35_12585</name>
</gene>
<evidence type="ECO:0000259" key="4">
    <source>
        <dbReference type="Pfam" id="PF00534"/>
    </source>
</evidence>
<dbReference type="Pfam" id="PF00534">
    <property type="entry name" value="Glycos_transf_1"/>
    <property type="match status" value="1"/>
</dbReference>
<keyword evidence="7" id="KW-1185">Reference proteome</keyword>
<name>A0ABV1KT06_9BACL</name>
<accession>A0ABV1KT06</accession>
<feature type="domain" description="Glycosyl transferase family 1" evidence="4">
    <location>
        <begin position="203"/>
        <end position="307"/>
    </location>
</feature>
<feature type="domain" description="Diacylglycerol glucosyltransferase N-terminal" evidence="5">
    <location>
        <begin position="18"/>
        <end position="180"/>
    </location>
</feature>
<evidence type="ECO:0000256" key="2">
    <source>
        <dbReference type="ARBA" id="ARBA00022676"/>
    </source>
</evidence>
<dbReference type="Pfam" id="PF06925">
    <property type="entry name" value="MGDG_synth"/>
    <property type="match status" value="1"/>
</dbReference>
<dbReference type="PANTHER" id="PTHR43025:SF3">
    <property type="entry name" value="MONOGALACTOSYLDIACYLGLYCEROL SYNTHASE 1, CHLOROPLASTIC"/>
    <property type="match status" value="1"/>
</dbReference>
<comment type="caution">
    <text evidence="6">The sequence shown here is derived from an EMBL/GenBank/DDBJ whole genome shotgun (WGS) entry which is preliminary data.</text>
</comment>
<evidence type="ECO:0000259" key="5">
    <source>
        <dbReference type="Pfam" id="PF06925"/>
    </source>
</evidence>
<dbReference type="InterPro" id="IPR009695">
    <property type="entry name" value="Diacylglyc_glucosyltr_N"/>
</dbReference>
<dbReference type="Proteomes" id="UP001493487">
    <property type="component" value="Unassembled WGS sequence"/>
</dbReference>
<protein>
    <submittedName>
        <fullName evidence="6">UDP-N-acetylglucosamine 2-epimerase</fullName>
    </submittedName>
</protein>
<evidence type="ECO:0000313" key="6">
    <source>
        <dbReference type="EMBL" id="MEQ4483229.1"/>
    </source>
</evidence>
<dbReference type="Gene3D" id="3.40.50.2000">
    <property type="entry name" value="Glycogen Phosphorylase B"/>
    <property type="match status" value="1"/>
</dbReference>
<dbReference type="SUPFAM" id="SSF53756">
    <property type="entry name" value="UDP-Glycosyltransferase/glycogen phosphorylase"/>
    <property type="match status" value="1"/>
</dbReference>
<dbReference type="EMBL" id="JASKHM010000006">
    <property type="protein sequence ID" value="MEQ4483229.1"/>
    <property type="molecule type" value="Genomic_DNA"/>
</dbReference>
<keyword evidence="3" id="KW-0808">Transferase</keyword>
<evidence type="ECO:0000313" key="7">
    <source>
        <dbReference type="Proteomes" id="UP001493487"/>
    </source>
</evidence>
<reference evidence="6 7" key="1">
    <citation type="journal article" date="2023" name="Genome Announc.">
        <title>Pan-Genome Analyses of the Genus Cohnella and Proposal of the Novel Species Cohnella silvisoli sp. nov., Isolated from Forest Soil.</title>
        <authorList>
            <person name="Wang C."/>
            <person name="Mao L."/>
            <person name="Bao G."/>
            <person name="Zhu H."/>
        </authorList>
    </citation>
    <scope>NUCLEOTIDE SEQUENCE [LARGE SCALE GENOMIC DNA]</scope>
    <source>
        <strain evidence="6 7">NL03-T5-1</strain>
    </source>
</reference>
<organism evidence="6 7">
    <name type="scientific">Cohnella silvisoli</name>
    <dbReference type="NCBI Taxonomy" id="2873699"/>
    <lineage>
        <taxon>Bacteria</taxon>
        <taxon>Bacillati</taxon>
        <taxon>Bacillota</taxon>
        <taxon>Bacilli</taxon>
        <taxon>Bacillales</taxon>
        <taxon>Paenibacillaceae</taxon>
        <taxon>Cohnella</taxon>
    </lineage>
</organism>
<comment type="similarity">
    <text evidence="1">Belongs to the glycosyltransferase 28 family.</text>
</comment>
<dbReference type="InterPro" id="IPR050519">
    <property type="entry name" value="Glycosyltransf_28_UgtP"/>
</dbReference>
<proteinExistence type="inferred from homology"/>
<dbReference type="PANTHER" id="PTHR43025">
    <property type="entry name" value="MONOGALACTOSYLDIACYLGLYCEROL SYNTHASE"/>
    <property type="match status" value="1"/>
</dbReference>
<dbReference type="RefSeq" id="WP_232184365.1">
    <property type="nucleotide sequence ID" value="NZ_JAIOAP010000002.1"/>
</dbReference>